<evidence type="ECO:0000313" key="3">
    <source>
        <dbReference type="Proteomes" id="UP001216579"/>
    </source>
</evidence>
<keyword evidence="3" id="KW-1185">Reference proteome</keyword>
<dbReference type="Pfam" id="PF13560">
    <property type="entry name" value="HTH_31"/>
    <property type="match status" value="1"/>
</dbReference>
<dbReference type="Gene3D" id="1.10.260.40">
    <property type="entry name" value="lambda repressor-like DNA-binding domains"/>
    <property type="match status" value="1"/>
</dbReference>
<dbReference type="InterPro" id="IPR010982">
    <property type="entry name" value="Lambda_DNA-bd_dom_sf"/>
</dbReference>
<dbReference type="Pfam" id="PF19054">
    <property type="entry name" value="DUF5753"/>
    <property type="match status" value="1"/>
</dbReference>
<dbReference type="CDD" id="cd00093">
    <property type="entry name" value="HTH_XRE"/>
    <property type="match status" value="1"/>
</dbReference>
<evidence type="ECO:0000259" key="1">
    <source>
        <dbReference type="PROSITE" id="PS50943"/>
    </source>
</evidence>
<feature type="domain" description="HTH cro/C1-type" evidence="1">
    <location>
        <begin position="6"/>
        <end position="61"/>
    </location>
</feature>
<gene>
    <name evidence="2" type="ORF">P3G67_29030</name>
</gene>
<proteinExistence type="predicted"/>
<dbReference type="InterPro" id="IPR001387">
    <property type="entry name" value="Cro/C1-type_HTH"/>
</dbReference>
<comment type="caution">
    <text evidence="2">The sequence shown here is derived from an EMBL/GenBank/DDBJ whole genome shotgun (WGS) entry which is preliminary data.</text>
</comment>
<dbReference type="Proteomes" id="UP001216579">
    <property type="component" value="Unassembled WGS sequence"/>
</dbReference>
<dbReference type="EMBL" id="JARJBC010000023">
    <property type="protein sequence ID" value="MDF3293188.1"/>
    <property type="molecule type" value="Genomic_DNA"/>
</dbReference>
<dbReference type="PROSITE" id="PS50943">
    <property type="entry name" value="HTH_CROC1"/>
    <property type="match status" value="1"/>
</dbReference>
<dbReference type="SMART" id="SM00530">
    <property type="entry name" value="HTH_XRE"/>
    <property type="match status" value="1"/>
</dbReference>
<name>A0ABT5ZTN0_9ACTN</name>
<reference evidence="2 3" key="1">
    <citation type="submission" date="2023-03" db="EMBL/GenBank/DDBJ databases">
        <title>Draft genome sequence of Streptomyces sp. RB6PN23 isolated from peat swamp forest in Thailand.</title>
        <authorList>
            <person name="Klaysubun C."/>
            <person name="Duangmal K."/>
        </authorList>
    </citation>
    <scope>NUCLEOTIDE SEQUENCE [LARGE SCALE GENOMIC DNA]</scope>
    <source>
        <strain evidence="2 3">RB6PN23</strain>
    </source>
</reference>
<sequence length="276" mass="30600">MLGIELRKLREASKLTGHQVAARLGWSHSKVSRIEKGESPLAEVDVPPLLALYGVTDAAEVRQITALARQSRQQGWWHSYGDALPNWFRAYVGFEADASVIETYEAELIPGLLQTEEYAREVIRAMSPELNAEDAERRTAARLQRQEILTGNTPPLIWAVLNESTIRRVVRSSATMRRQLAHLVTVADTSPNVTVQVLPFDAGAHASMGYSFSIMSFASLPMSIVYSEGATSATYMDKDSDVSRHKDIFGRLKRAALPPDRSVALVNRIAEEHNDA</sequence>
<dbReference type="SUPFAM" id="SSF47413">
    <property type="entry name" value="lambda repressor-like DNA-binding domains"/>
    <property type="match status" value="1"/>
</dbReference>
<organism evidence="2 3">
    <name type="scientific">Streptomyces silvisoli</name>
    <dbReference type="NCBI Taxonomy" id="3034235"/>
    <lineage>
        <taxon>Bacteria</taxon>
        <taxon>Bacillati</taxon>
        <taxon>Actinomycetota</taxon>
        <taxon>Actinomycetes</taxon>
        <taxon>Kitasatosporales</taxon>
        <taxon>Streptomycetaceae</taxon>
        <taxon>Streptomyces</taxon>
    </lineage>
</organism>
<dbReference type="InterPro" id="IPR043917">
    <property type="entry name" value="DUF5753"/>
</dbReference>
<dbReference type="RefSeq" id="WP_276096128.1">
    <property type="nucleotide sequence ID" value="NZ_JARJBC010000023.1"/>
</dbReference>
<protein>
    <submittedName>
        <fullName evidence="2">Helix-turn-helix transcriptional regulator</fullName>
    </submittedName>
</protein>
<accession>A0ABT5ZTN0</accession>
<evidence type="ECO:0000313" key="2">
    <source>
        <dbReference type="EMBL" id="MDF3293188.1"/>
    </source>
</evidence>